<comment type="similarity">
    <text evidence="2">Belongs to the YkuD family.</text>
</comment>
<evidence type="ECO:0000256" key="6">
    <source>
        <dbReference type="ARBA" id="ARBA00022960"/>
    </source>
</evidence>
<evidence type="ECO:0000313" key="11">
    <source>
        <dbReference type="EMBL" id="SDT85251.1"/>
    </source>
</evidence>
<dbReference type="GO" id="GO:0018104">
    <property type="term" value="P:peptidoglycan-protein cross-linking"/>
    <property type="evidence" value="ECO:0007669"/>
    <property type="project" value="TreeGrafter"/>
</dbReference>
<keyword evidence="4" id="KW-0808">Transferase</keyword>
<dbReference type="GO" id="GO:0005576">
    <property type="term" value="C:extracellular region"/>
    <property type="evidence" value="ECO:0007669"/>
    <property type="project" value="TreeGrafter"/>
</dbReference>
<name>A0A1H2DR63_9PROT</name>
<feature type="active site" description="Nucleophile" evidence="9">
    <location>
        <position position="216"/>
    </location>
</feature>
<gene>
    <name evidence="11" type="ORF">SAMN05216406_10433</name>
</gene>
<dbReference type="GO" id="GO:0071555">
    <property type="term" value="P:cell wall organization"/>
    <property type="evidence" value="ECO:0007669"/>
    <property type="project" value="UniProtKB-UniRule"/>
</dbReference>
<dbReference type="GO" id="GO:0016757">
    <property type="term" value="F:glycosyltransferase activity"/>
    <property type="evidence" value="ECO:0007669"/>
    <property type="project" value="UniProtKB-KW"/>
</dbReference>
<comment type="pathway">
    <text evidence="1 9">Cell wall biogenesis; peptidoglycan biosynthesis.</text>
</comment>
<dbReference type="PROSITE" id="PS52029">
    <property type="entry name" value="LD_TPASE"/>
    <property type="match status" value="1"/>
</dbReference>
<accession>A0A1H2DR63</accession>
<protein>
    <submittedName>
        <fullName evidence="11">L,D-transpeptidase ErfK/SrfK</fullName>
    </submittedName>
</protein>
<evidence type="ECO:0000256" key="7">
    <source>
        <dbReference type="ARBA" id="ARBA00022984"/>
    </source>
</evidence>
<dbReference type="KEGG" id="nur:ATY38_02470"/>
<dbReference type="SUPFAM" id="SSF141523">
    <property type="entry name" value="L,D-transpeptidase catalytic domain-like"/>
    <property type="match status" value="1"/>
</dbReference>
<evidence type="ECO:0000313" key="12">
    <source>
        <dbReference type="Proteomes" id="UP000182882"/>
    </source>
</evidence>
<dbReference type="EMBL" id="FNLN01000004">
    <property type="protein sequence ID" value="SDT85251.1"/>
    <property type="molecule type" value="Genomic_DNA"/>
</dbReference>
<dbReference type="Pfam" id="PF03734">
    <property type="entry name" value="YkuD"/>
    <property type="match status" value="1"/>
</dbReference>
<feature type="active site" description="Proton donor/acceptor" evidence="9">
    <location>
        <position position="200"/>
    </location>
</feature>
<reference evidence="12" key="1">
    <citation type="submission" date="2016-10" db="EMBL/GenBank/DDBJ databases">
        <authorList>
            <person name="Varghese N."/>
            <person name="Submissions S."/>
        </authorList>
    </citation>
    <scope>NUCLEOTIDE SEQUENCE [LARGE SCALE GENOMIC DNA]</scope>
    <source>
        <strain evidence="12">Nm10</strain>
    </source>
</reference>
<evidence type="ECO:0000256" key="8">
    <source>
        <dbReference type="ARBA" id="ARBA00023316"/>
    </source>
</evidence>
<dbReference type="InterPro" id="IPR050979">
    <property type="entry name" value="LD-transpeptidase"/>
</dbReference>
<dbReference type="Proteomes" id="UP000182882">
    <property type="component" value="Unassembled WGS sequence"/>
</dbReference>
<dbReference type="InterPro" id="IPR005490">
    <property type="entry name" value="LD_TPept_cat_dom"/>
</dbReference>
<feature type="domain" description="L,D-TPase catalytic" evidence="10">
    <location>
        <begin position="98"/>
        <end position="240"/>
    </location>
</feature>
<keyword evidence="8 9" id="KW-0961">Cell wall biogenesis/degradation</keyword>
<evidence type="ECO:0000256" key="3">
    <source>
        <dbReference type="ARBA" id="ARBA00022676"/>
    </source>
</evidence>
<evidence type="ECO:0000259" key="10">
    <source>
        <dbReference type="PROSITE" id="PS52029"/>
    </source>
</evidence>
<dbReference type="CDD" id="cd16913">
    <property type="entry name" value="YkuD_like"/>
    <property type="match status" value="1"/>
</dbReference>
<evidence type="ECO:0000256" key="9">
    <source>
        <dbReference type="PROSITE-ProRule" id="PRU01373"/>
    </source>
</evidence>
<organism evidence="11 12">
    <name type="scientific">Nitrosomonas ureae</name>
    <dbReference type="NCBI Taxonomy" id="44577"/>
    <lineage>
        <taxon>Bacteria</taxon>
        <taxon>Pseudomonadati</taxon>
        <taxon>Pseudomonadota</taxon>
        <taxon>Betaproteobacteria</taxon>
        <taxon>Nitrosomonadales</taxon>
        <taxon>Nitrosomonadaceae</taxon>
        <taxon>Nitrosomonas</taxon>
    </lineage>
</organism>
<proteinExistence type="inferred from homology"/>
<evidence type="ECO:0000256" key="4">
    <source>
        <dbReference type="ARBA" id="ARBA00022679"/>
    </source>
</evidence>
<dbReference type="InterPro" id="IPR038063">
    <property type="entry name" value="Transpep_catalytic_dom"/>
</dbReference>
<dbReference type="UniPathway" id="UPA00219"/>
<dbReference type="GO" id="GO:0008360">
    <property type="term" value="P:regulation of cell shape"/>
    <property type="evidence" value="ECO:0007669"/>
    <property type="project" value="UniProtKB-UniRule"/>
</dbReference>
<dbReference type="Gene3D" id="2.40.440.10">
    <property type="entry name" value="L,D-transpeptidase catalytic domain-like"/>
    <property type="match status" value="1"/>
</dbReference>
<dbReference type="AlphaFoldDB" id="A0A1H2DR63"/>
<sequence>MIMNKTQLFFLPAIAFLFTITIVRAETWTLPPPGIDIFGQIKTMHASSSETLLDIARQYDIGQIEILLANPNVDRWLPEDGVTVILPSRYIIPRAERKGLVLNLPEMRIYYFPEPKKGEKPTVTTHPVGIGRMDWVTPLGISRIIEKKKDPTWIPPKSLQMDRIANGEPPYPSIVPPGPTNPLGRHAMRLSIGSGSYLIHGTIKPFGVGMRVSAGCVRMYPEDIEALFDKVPVGTQVQVVNQPIKLGWLLDSLFIELHPPLEEDESKYIDYQLIVIDAINDFLLLSNNKRNIPVNFEIDQEALKQAIIEKSGIPILISRTQTQIHSQNLSN</sequence>
<keyword evidence="7 9" id="KW-0573">Peptidoglycan synthesis</keyword>
<keyword evidence="3" id="KW-0328">Glycosyltransferase</keyword>
<dbReference type="PANTHER" id="PTHR30582">
    <property type="entry name" value="L,D-TRANSPEPTIDASE"/>
    <property type="match status" value="1"/>
</dbReference>
<evidence type="ECO:0000256" key="1">
    <source>
        <dbReference type="ARBA" id="ARBA00004752"/>
    </source>
</evidence>
<keyword evidence="5" id="KW-0378">Hydrolase</keyword>
<keyword evidence="12" id="KW-1185">Reference proteome</keyword>
<dbReference type="PANTHER" id="PTHR30582:SF24">
    <property type="entry name" value="L,D-TRANSPEPTIDASE ERFK_SRFK-RELATED"/>
    <property type="match status" value="1"/>
</dbReference>
<evidence type="ECO:0000256" key="5">
    <source>
        <dbReference type="ARBA" id="ARBA00022801"/>
    </source>
</evidence>
<dbReference type="GO" id="GO:0071972">
    <property type="term" value="F:peptidoglycan L,D-transpeptidase activity"/>
    <property type="evidence" value="ECO:0007669"/>
    <property type="project" value="TreeGrafter"/>
</dbReference>
<evidence type="ECO:0000256" key="2">
    <source>
        <dbReference type="ARBA" id="ARBA00005992"/>
    </source>
</evidence>
<keyword evidence="6 9" id="KW-0133">Cell shape</keyword>